<dbReference type="HOGENOM" id="CLU_3319416_0_0_6"/>
<sequence length="39" mass="4497">MKVGNKNNEEIPIKILLIGVITLEIGHIYLLINCLIFRF</sequence>
<keyword evidence="1" id="KW-0812">Transmembrane</keyword>
<dbReference type="Proteomes" id="UP000028487">
    <property type="component" value="Unassembled WGS sequence"/>
</dbReference>
<comment type="caution">
    <text evidence="2">The sequence shown here is derived from an EMBL/GenBank/DDBJ whole genome shotgun (WGS) entry which is preliminary data.</text>
</comment>
<evidence type="ECO:0000256" key="1">
    <source>
        <dbReference type="SAM" id="Phobius"/>
    </source>
</evidence>
<reference evidence="2" key="1">
    <citation type="submission" date="2013-07" db="EMBL/GenBank/DDBJ databases">
        <title>Sub-species coevolution in mutualistic symbiosis.</title>
        <authorList>
            <person name="Murfin K."/>
            <person name="Klassen J."/>
            <person name="Lee M."/>
            <person name="Forst S."/>
            <person name="Stock P."/>
            <person name="Goodrich-Blair H."/>
        </authorList>
    </citation>
    <scope>NUCLEOTIDE SEQUENCE [LARGE SCALE GENOMIC DNA]</scope>
    <source>
        <strain evidence="2">Feltiae Moldova</strain>
    </source>
</reference>
<keyword evidence="1" id="KW-1133">Transmembrane helix</keyword>
<organism evidence="2">
    <name type="scientific">Xenorhabdus bovienii str. feltiae Moldova</name>
    <dbReference type="NCBI Taxonomy" id="1398200"/>
    <lineage>
        <taxon>Bacteria</taxon>
        <taxon>Pseudomonadati</taxon>
        <taxon>Pseudomonadota</taxon>
        <taxon>Gammaproteobacteria</taxon>
        <taxon>Enterobacterales</taxon>
        <taxon>Morganellaceae</taxon>
        <taxon>Xenorhabdus</taxon>
    </lineage>
</organism>
<gene>
    <name evidence="2" type="ORF">XBFM1_2420010</name>
</gene>
<name>A0A077NSX4_XENBV</name>
<proteinExistence type="predicted"/>
<dbReference type="AlphaFoldDB" id="A0A077NSX4"/>
<dbReference type="EMBL" id="CBSV010000160">
    <property type="protein sequence ID" value="CDH01990.1"/>
    <property type="molecule type" value="Genomic_DNA"/>
</dbReference>
<accession>A0A077NSX4</accession>
<evidence type="ECO:0000313" key="2">
    <source>
        <dbReference type="EMBL" id="CDH01990.1"/>
    </source>
</evidence>
<keyword evidence="1" id="KW-0472">Membrane</keyword>
<protein>
    <submittedName>
        <fullName evidence="2">Uncharacterized protein</fullName>
    </submittedName>
</protein>
<feature type="transmembrane region" description="Helical" evidence="1">
    <location>
        <begin position="15"/>
        <end position="37"/>
    </location>
</feature>